<organism evidence="3">
    <name type="scientific">mine drainage metagenome</name>
    <dbReference type="NCBI Taxonomy" id="410659"/>
    <lineage>
        <taxon>unclassified sequences</taxon>
        <taxon>metagenomes</taxon>
        <taxon>ecological metagenomes</taxon>
    </lineage>
</organism>
<dbReference type="InterPro" id="IPR017585">
    <property type="entry name" value="SAF_FlgA"/>
</dbReference>
<accession>A0A1J5U3A4</accession>
<sequence>MNSRSLSPFLVSFLMLGSTLTGSRLFGQQSPALTDLASLQSLPVDASGAFVNDGSSPRSVPQAATPAPAPTLRTAPAPVVPKRMYSIDRDALVAALRRQVANHFNVSGDLSIDVTSGWTPPPASADPEVVSVVEYPSQLSSDFIVRVRVETSADDSQPDRTVMVHAQLWRNAWATRGPVNRGDLFAPDGLDVQRVDCLRNRDALFTDAATQNLAFGRGLPADQLLTWHDVCKRSLVHRGEIVEVVAVDGNLSVTMKGIAMQNGGMGDLVMVRNPESKREIPAMVVAENRAEVRF</sequence>
<feature type="region of interest" description="Disordered" evidence="1">
    <location>
        <begin position="50"/>
        <end position="72"/>
    </location>
</feature>
<evidence type="ECO:0000313" key="3">
    <source>
        <dbReference type="EMBL" id="OIR18798.1"/>
    </source>
</evidence>
<dbReference type="Pfam" id="PF13144">
    <property type="entry name" value="ChapFlgA"/>
    <property type="match status" value="1"/>
</dbReference>
<comment type="caution">
    <text evidence="3">The sequence shown here is derived from an EMBL/GenBank/DDBJ whole genome shotgun (WGS) entry which is preliminary data.</text>
</comment>
<keyword evidence="3" id="KW-0282">Flagellum</keyword>
<gene>
    <name evidence="3" type="ORF">GALL_11380</name>
</gene>
<protein>
    <submittedName>
        <fullName evidence="3">Flagellar basal body P-ring biosynthesis protein FlgA</fullName>
    </submittedName>
</protein>
<dbReference type="EMBL" id="MLJW01000002">
    <property type="protein sequence ID" value="OIR18798.1"/>
    <property type="molecule type" value="Genomic_DNA"/>
</dbReference>
<keyword evidence="3" id="KW-0969">Cilium</keyword>
<dbReference type="NCBIfam" id="TIGR03170">
    <property type="entry name" value="flgA_cterm"/>
    <property type="match status" value="1"/>
</dbReference>
<evidence type="ECO:0000259" key="2">
    <source>
        <dbReference type="Pfam" id="PF13144"/>
    </source>
</evidence>
<dbReference type="PANTHER" id="PTHR36307">
    <property type="entry name" value="FLAGELLA BASAL BODY P-RING FORMATION PROTEIN FLGA"/>
    <property type="match status" value="1"/>
</dbReference>
<proteinExistence type="predicted"/>
<dbReference type="AlphaFoldDB" id="A0A1J5U3A4"/>
<dbReference type="InterPro" id="IPR039246">
    <property type="entry name" value="Flagellar_FlgA"/>
</dbReference>
<reference evidence="3" key="1">
    <citation type="submission" date="2016-10" db="EMBL/GenBank/DDBJ databases">
        <title>Sequence of Gallionella enrichment culture.</title>
        <authorList>
            <person name="Poehlein A."/>
            <person name="Muehling M."/>
            <person name="Daniel R."/>
        </authorList>
    </citation>
    <scope>NUCLEOTIDE SEQUENCE</scope>
</reference>
<evidence type="ECO:0000256" key="1">
    <source>
        <dbReference type="SAM" id="MobiDB-lite"/>
    </source>
</evidence>
<keyword evidence="3" id="KW-0966">Cell projection</keyword>
<name>A0A1J5U3A4_9ZZZZ</name>
<dbReference type="Gene3D" id="2.30.30.760">
    <property type="match status" value="1"/>
</dbReference>
<dbReference type="PANTHER" id="PTHR36307:SF1">
    <property type="entry name" value="FLAGELLA BASAL BODY P-RING FORMATION PROTEIN FLGA"/>
    <property type="match status" value="1"/>
</dbReference>
<feature type="domain" description="Flagella basal body P-ring formation protein FlgA SAF" evidence="2">
    <location>
        <begin position="174"/>
        <end position="292"/>
    </location>
</feature>
<dbReference type="GO" id="GO:0044780">
    <property type="term" value="P:bacterial-type flagellum assembly"/>
    <property type="evidence" value="ECO:0007669"/>
    <property type="project" value="InterPro"/>
</dbReference>
<feature type="compositionally biased region" description="Low complexity" evidence="1">
    <location>
        <begin position="60"/>
        <end position="72"/>
    </location>
</feature>